<evidence type="ECO:0000313" key="3">
    <source>
        <dbReference type="Proteomes" id="UP000051589"/>
    </source>
</evidence>
<dbReference type="EMBL" id="AYZH01000001">
    <property type="protein sequence ID" value="KRN03305.1"/>
    <property type="molecule type" value="Genomic_DNA"/>
</dbReference>
<dbReference type="GO" id="GO:0004331">
    <property type="term" value="F:fructose-2,6-bisphosphate 2-phosphatase activity"/>
    <property type="evidence" value="ECO:0007669"/>
    <property type="project" value="TreeGrafter"/>
</dbReference>
<dbReference type="GO" id="GO:0045820">
    <property type="term" value="P:negative regulation of glycolytic process"/>
    <property type="evidence" value="ECO:0007669"/>
    <property type="project" value="TreeGrafter"/>
</dbReference>
<dbReference type="SMART" id="SM00855">
    <property type="entry name" value="PGAM"/>
    <property type="match status" value="1"/>
</dbReference>
<comment type="caution">
    <text evidence="2">The sequence shown here is derived from an EMBL/GenBank/DDBJ whole genome shotgun (WGS) entry which is preliminary data.</text>
</comment>
<dbReference type="CDD" id="cd07067">
    <property type="entry name" value="HP_PGM_like"/>
    <property type="match status" value="1"/>
</dbReference>
<dbReference type="Pfam" id="PF00300">
    <property type="entry name" value="His_Phos_1"/>
    <property type="match status" value="1"/>
</dbReference>
<dbReference type="GO" id="GO:0043456">
    <property type="term" value="P:regulation of pentose-phosphate shunt"/>
    <property type="evidence" value="ECO:0007669"/>
    <property type="project" value="TreeGrafter"/>
</dbReference>
<name>A0A0R2DH16_9LACO</name>
<evidence type="ECO:0000256" key="1">
    <source>
        <dbReference type="ARBA" id="ARBA00022801"/>
    </source>
</evidence>
<proteinExistence type="predicted"/>
<keyword evidence="1" id="KW-0378">Hydrolase</keyword>
<evidence type="ECO:0000313" key="2">
    <source>
        <dbReference type="EMBL" id="KRN03305.1"/>
    </source>
</evidence>
<gene>
    <name evidence="2" type="ORF">FD13_GL000088</name>
</gene>
<dbReference type="InterPro" id="IPR051695">
    <property type="entry name" value="Phosphoglycerate_Mutase"/>
</dbReference>
<dbReference type="AlphaFoldDB" id="A0A0R2DH16"/>
<dbReference type="Proteomes" id="UP000051589">
    <property type="component" value="Unassembled WGS sequence"/>
</dbReference>
<dbReference type="RefSeq" id="WP_061775645.1">
    <property type="nucleotide sequence ID" value="NZ_AYZH01000001.1"/>
</dbReference>
<dbReference type="InterPro" id="IPR029033">
    <property type="entry name" value="His_PPase_superfam"/>
</dbReference>
<dbReference type="GO" id="GO:0005829">
    <property type="term" value="C:cytosol"/>
    <property type="evidence" value="ECO:0007669"/>
    <property type="project" value="TreeGrafter"/>
</dbReference>
<dbReference type="PANTHER" id="PTHR46517">
    <property type="entry name" value="FRUCTOSE-2,6-BISPHOSPHATASE TIGAR"/>
    <property type="match status" value="1"/>
</dbReference>
<keyword evidence="3" id="KW-1185">Reference proteome</keyword>
<dbReference type="InterPro" id="IPR013078">
    <property type="entry name" value="His_Pase_superF_clade-1"/>
</dbReference>
<dbReference type="STRING" id="1423803.FD13_GL000088"/>
<dbReference type="SUPFAM" id="SSF53254">
    <property type="entry name" value="Phosphoglycerate mutase-like"/>
    <property type="match status" value="1"/>
</dbReference>
<sequence length="209" mass="22850">MTTFDWVRHGQTQANLDGLAQGQLDTAATHLTLRGLQQAERVAQWIQGTSYDQLISSPLHRSRQTTAALTRMISLTPEFDDRLMEADYGDWTGASLEELQAKNPAAFDPITGEAMPDALLAVGGESYRDVQRRVGEWLAEEVVNHPDDHILVVSHGLTIKVTALLMLGTPATAALSEPANTSVTRMVIDPATGQRYLQGYGLVPQLDEL</sequence>
<dbReference type="OrthoDB" id="9782128at2"/>
<accession>A0A0R2DH16</accession>
<dbReference type="Gene3D" id="3.40.50.1240">
    <property type="entry name" value="Phosphoglycerate mutase-like"/>
    <property type="match status" value="1"/>
</dbReference>
<organism evidence="2 3">
    <name type="scientific">Levilactobacillus senmaizukei DSM 21775 = NBRC 103853</name>
    <dbReference type="NCBI Taxonomy" id="1423803"/>
    <lineage>
        <taxon>Bacteria</taxon>
        <taxon>Bacillati</taxon>
        <taxon>Bacillota</taxon>
        <taxon>Bacilli</taxon>
        <taxon>Lactobacillales</taxon>
        <taxon>Lactobacillaceae</taxon>
        <taxon>Levilactobacillus</taxon>
    </lineage>
</organism>
<dbReference type="PATRIC" id="fig|1423803.3.peg.86"/>
<reference evidence="2 3" key="1">
    <citation type="journal article" date="2015" name="Genome Announc.">
        <title>Expanding the biotechnology potential of lactobacilli through comparative genomics of 213 strains and associated genera.</title>
        <authorList>
            <person name="Sun Z."/>
            <person name="Harris H.M."/>
            <person name="McCann A."/>
            <person name="Guo C."/>
            <person name="Argimon S."/>
            <person name="Zhang W."/>
            <person name="Yang X."/>
            <person name="Jeffery I.B."/>
            <person name="Cooney J.C."/>
            <person name="Kagawa T.F."/>
            <person name="Liu W."/>
            <person name="Song Y."/>
            <person name="Salvetti E."/>
            <person name="Wrobel A."/>
            <person name="Rasinkangas P."/>
            <person name="Parkhill J."/>
            <person name="Rea M.C."/>
            <person name="O'Sullivan O."/>
            <person name="Ritari J."/>
            <person name="Douillard F.P."/>
            <person name="Paul Ross R."/>
            <person name="Yang R."/>
            <person name="Briner A.E."/>
            <person name="Felis G.E."/>
            <person name="de Vos W.M."/>
            <person name="Barrangou R."/>
            <person name="Klaenhammer T.R."/>
            <person name="Caufield P.W."/>
            <person name="Cui Y."/>
            <person name="Zhang H."/>
            <person name="O'Toole P.W."/>
        </authorList>
    </citation>
    <scope>NUCLEOTIDE SEQUENCE [LARGE SCALE GENOMIC DNA]</scope>
    <source>
        <strain evidence="2 3">DSM 21775</strain>
    </source>
</reference>
<protein>
    <submittedName>
        <fullName evidence="2">Phosphoglycerate mutase</fullName>
    </submittedName>
</protein>
<dbReference type="PANTHER" id="PTHR46517:SF1">
    <property type="entry name" value="FRUCTOSE-2,6-BISPHOSPHATASE TIGAR"/>
    <property type="match status" value="1"/>
</dbReference>